<organism evidence="1 2">
    <name type="scientific">Catenulispora yoronensis</name>
    <dbReference type="NCBI Taxonomy" id="450799"/>
    <lineage>
        <taxon>Bacteria</taxon>
        <taxon>Bacillati</taxon>
        <taxon>Actinomycetota</taxon>
        <taxon>Actinomycetes</taxon>
        <taxon>Catenulisporales</taxon>
        <taxon>Catenulisporaceae</taxon>
        <taxon>Catenulispora</taxon>
    </lineage>
</organism>
<name>A0ABP5HBG0_9ACTN</name>
<proteinExistence type="predicted"/>
<dbReference type="CDD" id="cd00093">
    <property type="entry name" value="HTH_XRE"/>
    <property type="match status" value="1"/>
</dbReference>
<protein>
    <recommendedName>
        <fullName evidence="3">XRE family transcriptional regulator</fullName>
    </recommendedName>
</protein>
<dbReference type="EMBL" id="BAAAQN010000099">
    <property type="protein sequence ID" value="GAA2064953.1"/>
    <property type="molecule type" value="Genomic_DNA"/>
</dbReference>
<sequence length="278" mass="30714">MGIGTLIRANRLRYGWSQDRLAAELRQYRPTVTRDEVKKWEAEKIIPGSFWQAHLATALGVPLPEVEAAATVSRMKRRAFLALSGLAVANASIVTDLTASAAGGDCVPMRDYLTPYAVDHAMAQIIKGDRGAIRRLTGWMQNGETAKLRVNAGSILWKTGHPDLVEAAPNQLLHDAPARDWYLTSYARRVLRLPWEDAKQYTGRGMRAAELNAHVKELGDQVDAGSRWCAAVFIGQAVRGGNEQARNALLKALRVEEVRENLRLIGLSLVGEQPWKEA</sequence>
<dbReference type="SUPFAM" id="SSF47413">
    <property type="entry name" value="lambda repressor-like DNA-binding domains"/>
    <property type="match status" value="1"/>
</dbReference>
<gene>
    <name evidence="1" type="ORF">GCM10009839_90670</name>
</gene>
<dbReference type="InterPro" id="IPR010982">
    <property type="entry name" value="Lambda_DNA-bd_dom_sf"/>
</dbReference>
<dbReference type="Gene3D" id="1.10.260.40">
    <property type="entry name" value="lambda repressor-like DNA-binding domains"/>
    <property type="match status" value="1"/>
</dbReference>
<dbReference type="RefSeq" id="WP_344671966.1">
    <property type="nucleotide sequence ID" value="NZ_BAAAQN010000099.1"/>
</dbReference>
<evidence type="ECO:0008006" key="3">
    <source>
        <dbReference type="Google" id="ProtNLM"/>
    </source>
</evidence>
<evidence type="ECO:0000313" key="2">
    <source>
        <dbReference type="Proteomes" id="UP001500751"/>
    </source>
</evidence>
<comment type="caution">
    <text evidence="1">The sequence shown here is derived from an EMBL/GenBank/DDBJ whole genome shotgun (WGS) entry which is preliminary data.</text>
</comment>
<dbReference type="Proteomes" id="UP001500751">
    <property type="component" value="Unassembled WGS sequence"/>
</dbReference>
<reference evidence="2" key="1">
    <citation type="journal article" date="2019" name="Int. J. Syst. Evol. Microbiol.">
        <title>The Global Catalogue of Microorganisms (GCM) 10K type strain sequencing project: providing services to taxonomists for standard genome sequencing and annotation.</title>
        <authorList>
            <consortium name="The Broad Institute Genomics Platform"/>
            <consortium name="The Broad Institute Genome Sequencing Center for Infectious Disease"/>
            <person name="Wu L."/>
            <person name="Ma J."/>
        </authorList>
    </citation>
    <scope>NUCLEOTIDE SEQUENCE [LARGE SCALE GENOMIC DNA]</scope>
    <source>
        <strain evidence="2">JCM 16014</strain>
    </source>
</reference>
<dbReference type="InterPro" id="IPR001387">
    <property type="entry name" value="Cro/C1-type_HTH"/>
</dbReference>
<keyword evidence="2" id="KW-1185">Reference proteome</keyword>
<accession>A0ABP5HBG0</accession>
<evidence type="ECO:0000313" key="1">
    <source>
        <dbReference type="EMBL" id="GAA2064953.1"/>
    </source>
</evidence>